<dbReference type="RefSeq" id="WP_158036900.1">
    <property type="nucleotide sequence ID" value="NZ_BAAAZV010000009.1"/>
</dbReference>
<dbReference type="Pfam" id="PF09704">
    <property type="entry name" value="Cas_Cas5d"/>
    <property type="match status" value="1"/>
</dbReference>
<dbReference type="NCBIfam" id="TIGR01868">
    <property type="entry name" value="casD_Cas5e"/>
    <property type="match status" value="1"/>
</dbReference>
<protein>
    <submittedName>
        <fullName evidence="2">Type I-E CRISPR-associated protein Cas5/CasD</fullName>
    </submittedName>
</protein>
<dbReference type="EMBL" id="WBKA01000010">
    <property type="protein sequence ID" value="KAB1631041.1"/>
    <property type="molecule type" value="Genomic_DNA"/>
</dbReference>
<evidence type="ECO:0000256" key="1">
    <source>
        <dbReference type="ARBA" id="ARBA00023118"/>
    </source>
</evidence>
<dbReference type="OrthoDB" id="3189549at2"/>
<dbReference type="GO" id="GO:0051607">
    <property type="term" value="P:defense response to virus"/>
    <property type="evidence" value="ECO:0007669"/>
    <property type="project" value="UniProtKB-KW"/>
</dbReference>
<dbReference type="InterPro" id="IPR010147">
    <property type="entry name" value="CRISPR-assoc_prot_CasD"/>
</dbReference>
<dbReference type="InterPro" id="IPR021124">
    <property type="entry name" value="CRISPR-assoc_prot_Cas5"/>
</dbReference>
<evidence type="ECO:0000313" key="3">
    <source>
        <dbReference type="Proteomes" id="UP000481339"/>
    </source>
</evidence>
<dbReference type="Proteomes" id="UP000481339">
    <property type="component" value="Unassembled WGS sequence"/>
</dbReference>
<dbReference type="GO" id="GO:0043571">
    <property type="term" value="P:maintenance of CRISPR repeat elements"/>
    <property type="evidence" value="ECO:0007669"/>
    <property type="project" value="InterPro"/>
</dbReference>
<accession>A0A7C8BQE2</accession>
<dbReference type="InterPro" id="IPR013422">
    <property type="entry name" value="CRISPR-assoc_prot_Cas5_N"/>
</dbReference>
<gene>
    <name evidence="2" type="primary">cas5e</name>
    <name evidence="2" type="ORF">F8O02_08905</name>
</gene>
<comment type="caution">
    <text evidence="2">The sequence shown here is derived from an EMBL/GenBank/DDBJ whole genome shotgun (WGS) entry which is preliminary data.</text>
</comment>
<proteinExistence type="predicted"/>
<sequence>MHVLTLRLAAPLQAWGASSRFSRRMTERAPTKSGVIGLVAGALGLPRTASLDRFAGLRYGVRIDQPGSLLRDFHTAHDDSGASMPLSQRYYLQDAVFIAGLESADRGLLESFAQALRQPHFPVFLGRRSCPPDGPIATQIVDGELEDVLRELPWAGTRRHVDELAERRRWHTDGLAPVELAAELLVEPRPGSADAGDAEALADEPVSFDPEQREYRPRRIARLAPVDFSFASDGDTPAEGHRATLHDPFDTVLALQLEQQAQQPHEEERP</sequence>
<evidence type="ECO:0000313" key="2">
    <source>
        <dbReference type="EMBL" id="KAB1631041.1"/>
    </source>
</evidence>
<keyword evidence="3" id="KW-1185">Reference proteome</keyword>
<dbReference type="CDD" id="cd09756">
    <property type="entry name" value="Cas5_I-E"/>
    <property type="match status" value="1"/>
</dbReference>
<keyword evidence="1" id="KW-0051">Antiviral defense</keyword>
<dbReference type="GO" id="GO:0003723">
    <property type="term" value="F:RNA binding"/>
    <property type="evidence" value="ECO:0007669"/>
    <property type="project" value="InterPro"/>
</dbReference>
<name>A0A7C8BQE2_9MICO</name>
<dbReference type="AlphaFoldDB" id="A0A7C8BQE2"/>
<dbReference type="Gene3D" id="3.30.70.2660">
    <property type="match status" value="1"/>
</dbReference>
<reference evidence="2 3" key="1">
    <citation type="submission" date="2019-09" db="EMBL/GenBank/DDBJ databases">
        <title>Phylogeny of genus Pseudoclavibacter and closely related genus.</title>
        <authorList>
            <person name="Li Y."/>
        </authorList>
    </citation>
    <scope>NUCLEOTIDE SEQUENCE [LARGE SCALE GENOMIC DNA]</scope>
    <source>
        <strain evidence="2 3">JCM 16921</strain>
    </source>
</reference>
<dbReference type="NCBIfam" id="TIGR02593">
    <property type="entry name" value="CRISPR_cas5"/>
    <property type="match status" value="1"/>
</dbReference>
<organism evidence="2 3">
    <name type="scientific">Pseudoclavibacter caeni</name>
    <dbReference type="NCBI Taxonomy" id="908846"/>
    <lineage>
        <taxon>Bacteria</taxon>
        <taxon>Bacillati</taxon>
        <taxon>Actinomycetota</taxon>
        <taxon>Actinomycetes</taxon>
        <taxon>Micrococcales</taxon>
        <taxon>Microbacteriaceae</taxon>
        <taxon>Pseudoclavibacter</taxon>
    </lineage>
</organism>